<accession>A0A5D3EUK2</accession>
<sequence length="88" mass="10108">MEKLLKKSKNVLPLLPDGSRGEGIFFSKIRGQQIPKIKNSYVLPDIFSFLVVILKKNTILFVCFQKYTHICIVIRPVTYEVTGTKSDY</sequence>
<evidence type="ECO:0000313" key="1">
    <source>
        <dbReference type="EMBL" id="TYK33105.1"/>
    </source>
</evidence>
<evidence type="ECO:0000313" key="2">
    <source>
        <dbReference type="Proteomes" id="UP000324383"/>
    </source>
</evidence>
<name>A0A5D3EUK2_9BACE</name>
<dbReference type="RefSeq" id="WP_148730591.1">
    <property type="nucleotide sequence ID" value="NZ_CP197398.1"/>
</dbReference>
<dbReference type="EMBL" id="VKLW01000020">
    <property type="protein sequence ID" value="TYK33105.1"/>
    <property type="molecule type" value="Genomic_DNA"/>
</dbReference>
<gene>
    <name evidence="1" type="ORF">FNJ60_09700</name>
</gene>
<protein>
    <submittedName>
        <fullName evidence="1">Uncharacterized protein</fullName>
    </submittedName>
</protein>
<comment type="caution">
    <text evidence="1">The sequence shown here is derived from an EMBL/GenBank/DDBJ whole genome shotgun (WGS) entry which is preliminary data.</text>
</comment>
<organism evidence="1 2">
    <name type="scientific">Bacteroides pyogenes</name>
    <dbReference type="NCBI Taxonomy" id="310300"/>
    <lineage>
        <taxon>Bacteria</taxon>
        <taxon>Pseudomonadati</taxon>
        <taxon>Bacteroidota</taxon>
        <taxon>Bacteroidia</taxon>
        <taxon>Bacteroidales</taxon>
        <taxon>Bacteroidaceae</taxon>
        <taxon>Bacteroides</taxon>
    </lineage>
</organism>
<dbReference type="Proteomes" id="UP000324383">
    <property type="component" value="Unassembled WGS sequence"/>
</dbReference>
<dbReference type="AlphaFoldDB" id="A0A5D3EUK2"/>
<keyword evidence="2" id="KW-1185">Reference proteome</keyword>
<proteinExistence type="predicted"/>
<reference evidence="1 2" key="1">
    <citation type="submission" date="2019-07" db="EMBL/GenBank/DDBJ databases">
        <title>Draft Genome Sequences of Bacteroides pyogenes Strains Isolated from the Uterus Holstein Dairy Cows with Metritis.</title>
        <authorList>
            <person name="Cunha F."/>
            <person name="Galvao K.N."/>
            <person name="Jeon S.J."/>
            <person name="Jeong K.C."/>
        </authorList>
    </citation>
    <scope>NUCLEOTIDE SEQUENCE [LARGE SCALE GENOMIC DNA]</scope>
    <source>
        <strain evidence="1 2">KG-31</strain>
    </source>
</reference>